<dbReference type="EMBL" id="SJPY01000004">
    <property type="protein sequence ID" value="TWU41155.1"/>
    <property type="molecule type" value="Genomic_DNA"/>
</dbReference>
<dbReference type="Proteomes" id="UP000315471">
    <property type="component" value="Unassembled WGS sequence"/>
</dbReference>
<keyword evidence="2" id="KW-1133">Transmembrane helix</keyword>
<feature type="transmembrane region" description="Helical" evidence="2">
    <location>
        <begin position="167"/>
        <end position="185"/>
    </location>
</feature>
<keyword evidence="4" id="KW-1185">Reference proteome</keyword>
<feature type="transmembrane region" description="Helical" evidence="2">
    <location>
        <begin position="382"/>
        <end position="402"/>
    </location>
</feature>
<accession>A0A5C6DXL9</accession>
<feature type="transmembrane region" description="Helical" evidence="2">
    <location>
        <begin position="485"/>
        <end position="503"/>
    </location>
</feature>
<feature type="region of interest" description="Disordered" evidence="1">
    <location>
        <begin position="127"/>
        <end position="157"/>
    </location>
</feature>
<evidence type="ECO:0000313" key="3">
    <source>
        <dbReference type="EMBL" id="TWU41155.1"/>
    </source>
</evidence>
<evidence type="ECO:0000256" key="1">
    <source>
        <dbReference type="SAM" id="MobiDB-lite"/>
    </source>
</evidence>
<dbReference type="AlphaFoldDB" id="A0A5C6DXL9"/>
<feature type="transmembrane region" description="Helical" evidence="2">
    <location>
        <begin position="205"/>
        <end position="223"/>
    </location>
</feature>
<feature type="transmembrane region" description="Helical" evidence="2">
    <location>
        <begin position="277"/>
        <end position="296"/>
    </location>
</feature>
<gene>
    <name evidence="3" type="ORF">Q31b_25940</name>
</gene>
<evidence type="ECO:0000256" key="2">
    <source>
        <dbReference type="SAM" id="Phobius"/>
    </source>
</evidence>
<comment type="caution">
    <text evidence="3">The sequence shown here is derived from an EMBL/GenBank/DDBJ whole genome shotgun (WGS) entry which is preliminary data.</text>
</comment>
<protein>
    <recommendedName>
        <fullName evidence="5">Transmembrane protein</fullName>
    </recommendedName>
</protein>
<organism evidence="3 4">
    <name type="scientific">Novipirellula aureliae</name>
    <dbReference type="NCBI Taxonomy" id="2527966"/>
    <lineage>
        <taxon>Bacteria</taxon>
        <taxon>Pseudomonadati</taxon>
        <taxon>Planctomycetota</taxon>
        <taxon>Planctomycetia</taxon>
        <taxon>Pirellulales</taxon>
        <taxon>Pirellulaceae</taxon>
        <taxon>Novipirellula</taxon>
    </lineage>
</organism>
<reference evidence="3 4" key="1">
    <citation type="submission" date="2019-02" db="EMBL/GenBank/DDBJ databases">
        <title>Deep-cultivation of Planctomycetes and their phenomic and genomic characterization uncovers novel biology.</title>
        <authorList>
            <person name="Wiegand S."/>
            <person name="Jogler M."/>
            <person name="Boedeker C."/>
            <person name="Pinto D."/>
            <person name="Vollmers J."/>
            <person name="Rivas-Marin E."/>
            <person name="Kohn T."/>
            <person name="Peeters S.H."/>
            <person name="Heuer A."/>
            <person name="Rast P."/>
            <person name="Oberbeckmann S."/>
            <person name="Bunk B."/>
            <person name="Jeske O."/>
            <person name="Meyerdierks A."/>
            <person name="Storesund J.E."/>
            <person name="Kallscheuer N."/>
            <person name="Luecker S."/>
            <person name="Lage O.M."/>
            <person name="Pohl T."/>
            <person name="Merkel B.J."/>
            <person name="Hornburger P."/>
            <person name="Mueller R.-W."/>
            <person name="Bruemmer F."/>
            <person name="Labrenz M."/>
            <person name="Spormann A.M."/>
            <person name="Op Den Camp H."/>
            <person name="Overmann J."/>
            <person name="Amann R."/>
            <person name="Jetten M.S.M."/>
            <person name="Mascher T."/>
            <person name="Medema M.H."/>
            <person name="Devos D.P."/>
            <person name="Kaster A.-K."/>
            <person name="Ovreas L."/>
            <person name="Rohde M."/>
            <person name="Galperin M.Y."/>
            <person name="Jogler C."/>
        </authorList>
    </citation>
    <scope>NUCLEOTIDE SEQUENCE [LARGE SCALE GENOMIC DNA]</scope>
    <source>
        <strain evidence="3 4">Q31b</strain>
    </source>
</reference>
<keyword evidence="2" id="KW-0472">Membrane</keyword>
<feature type="compositionally biased region" description="Polar residues" evidence="1">
    <location>
        <begin position="127"/>
        <end position="145"/>
    </location>
</feature>
<feature type="transmembrane region" description="Helical" evidence="2">
    <location>
        <begin position="436"/>
        <end position="454"/>
    </location>
</feature>
<name>A0A5C6DXL9_9BACT</name>
<proteinExistence type="predicted"/>
<evidence type="ECO:0008006" key="5">
    <source>
        <dbReference type="Google" id="ProtNLM"/>
    </source>
</evidence>
<evidence type="ECO:0000313" key="4">
    <source>
        <dbReference type="Proteomes" id="UP000315471"/>
    </source>
</evidence>
<feature type="transmembrane region" description="Helical" evidence="2">
    <location>
        <begin position="350"/>
        <end position="375"/>
    </location>
</feature>
<sequence>MSEILLYYRRPDPTTWVYLSSFLTIGLFFVFHRFWSIRNLDIVLLILLGPGLLMVHEGWRRQILEIESEVITGRMDDSPPNKVTGKNRSSEDLLNVQQSAISESVNRVKEPRQTFVSMLVQSTLGDSLAESPTDNDALLSDSSAEANDAEDTTSTKKDVDPVSIRRFGFIYLFAIEFLLLVRLLLDPLMVRRPQLDPNLTNGGLTFIGIWLFIFMMANVVASTPRIQIEQGPKLGPGYALMNMLPAIPTRPVTDALAAGAPTEEAILTPAQARLATLAKVLAILAHAAIVTGIVLIGNWHFSNMPAGVGCATLYLMLPYTAQMTGRVDHALPAALLLWAILFYRKPLVSGTFLGLASGLVYYPLFLLPLWFSFYWKRGAWRFLIAVSAMLALLMLLLSFAGAESLLTHLQSMFGLFLPEREAANLGGIWGLGWDPIWRLPLIVAFVILCSFLAAWPAQKNLGTLIGCSAAVMVATQFWHGYGGGLYIAWFLPLFLLTIFRPNLQDRIATKVVSDRSHGRQGRSASVRDGVSLSTQVTPISLSESDLT</sequence>
<feature type="transmembrane region" description="Helical" evidence="2">
    <location>
        <begin position="16"/>
        <end position="36"/>
    </location>
</feature>
<dbReference type="RefSeq" id="WP_231617527.1">
    <property type="nucleotide sequence ID" value="NZ_SJPY01000004.1"/>
</dbReference>
<keyword evidence="2" id="KW-0812">Transmembrane</keyword>